<dbReference type="RefSeq" id="XP_033312653.1">
    <property type="nucleotide sequence ID" value="XM_033456762.1"/>
</dbReference>
<protein>
    <submittedName>
        <fullName evidence="16">Dentin sialophosphoprotein</fullName>
    </submittedName>
</protein>
<accession>A0A6P8MW70</accession>
<organism evidence="15 16">
    <name type="scientific">Bombus bifarius</name>
    <dbReference type="NCBI Taxonomy" id="103933"/>
    <lineage>
        <taxon>Eukaryota</taxon>
        <taxon>Metazoa</taxon>
        <taxon>Ecdysozoa</taxon>
        <taxon>Arthropoda</taxon>
        <taxon>Hexapoda</taxon>
        <taxon>Insecta</taxon>
        <taxon>Pterygota</taxon>
        <taxon>Neoptera</taxon>
        <taxon>Endopterygota</taxon>
        <taxon>Hymenoptera</taxon>
        <taxon>Apocrita</taxon>
        <taxon>Aculeata</taxon>
        <taxon>Apoidea</taxon>
        <taxon>Anthophila</taxon>
        <taxon>Apidae</taxon>
        <taxon>Bombus</taxon>
        <taxon>Pyrobombus</taxon>
    </lineage>
</organism>
<dbReference type="InterPro" id="IPR036236">
    <property type="entry name" value="Znf_C2H2_sf"/>
</dbReference>
<evidence type="ECO:0000256" key="6">
    <source>
        <dbReference type="ARBA" id="ARBA00022833"/>
    </source>
</evidence>
<feature type="compositionally biased region" description="Low complexity" evidence="13">
    <location>
        <begin position="496"/>
        <end position="511"/>
    </location>
</feature>
<feature type="region of interest" description="Disordered" evidence="13">
    <location>
        <begin position="56"/>
        <end position="215"/>
    </location>
</feature>
<keyword evidence="10" id="KW-0539">Nucleus</keyword>
<feature type="compositionally biased region" description="Basic and acidic residues" evidence="13">
    <location>
        <begin position="17"/>
        <end position="31"/>
    </location>
</feature>
<feature type="compositionally biased region" description="Acidic residues" evidence="13">
    <location>
        <begin position="166"/>
        <end position="207"/>
    </location>
</feature>
<feature type="compositionally biased region" description="Basic residues" evidence="13">
    <location>
        <begin position="59"/>
        <end position="85"/>
    </location>
</feature>
<feature type="region of interest" description="Disordered" evidence="13">
    <location>
        <begin position="1"/>
        <end position="43"/>
    </location>
</feature>
<evidence type="ECO:0000256" key="12">
    <source>
        <dbReference type="PROSITE-ProRule" id="PRU00042"/>
    </source>
</evidence>
<dbReference type="PANTHER" id="PTHR46541:SF1">
    <property type="entry name" value="ZINC FINGER PROTEIN AEBP2"/>
    <property type="match status" value="1"/>
</dbReference>
<gene>
    <name evidence="16" type="primary">LOC117212200</name>
</gene>
<dbReference type="GO" id="GO:0008270">
    <property type="term" value="F:zinc ion binding"/>
    <property type="evidence" value="ECO:0007669"/>
    <property type="project" value="UniProtKB-KW"/>
</dbReference>
<feature type="compositionally biased region" description="Basic and acidic residues" evidence="13">
    <location>
        <begin position="331"/>
        <end position="352"/>
    </location>
</feature>
<evidence type="ECO:0000313" key="15">
    <source>
        <dbReference type="Proteomes" id="UP000515164"/>
    </source>
</evidence>
<dbReference type="PANTHER" id="PTHR46541">
    <property type="entry name" value="ZINC FINGER PROTEIN AEBP2"/>
    <property type="match status" value="1"/>
</dbReference>
<dbReference type="Gene3D" id="3.30.160.60">
    <property type="entry name" value="Classic Zinc Finger"/>
    <property type="match status" value="2"/>
</dbReference>
<evidence type="ECO:0000256" key="10">
    <source>
        <dbReference type="ARBA" id="ARBA00023242"/>
    </source>
</evidence>
<keyword evidence="4" id="KW-0677">Repeat</keyword>
<dbReference type="PROSITE" id="PS50157">
    <property type="entry name" value="ZINC_FINGER_C2H2_2"/>
    <property type="match status" value="2"/>
</dbReference>
<dbReference type="CTD" id="35555"/>
<feature type="region of interest" description="Disordered" evidence="13">
    <location>
        <begin position="701"/>
        <end position="725"/>
    </location>
</feature>
<evidence type="ECO:0000256" key="7">
    <source>
        <dbReference type="ARBA" id="ARBA00022853"/>
    </source>
</evidence>
<dbReference type="SMART" id="SM00355">
    <property type="entry name" value="ZnF_C2H2"/>
    <property type="match status" value="3"/>
</dbReference>
<dbReference type="GO" id="GO:0006325">
    <property type="term" value="P:chromatin organization"/>
    <property type="evidence" value="ECO:0007669"/>
    <property type="project" value="UniProtKB-KW"/>
</dbReference>
<dbReference type="GeneID" id="117212200"/>
<feature type="compositionally biased region" description="Low complexity" evidence="13">
    <location>
        <begin position="246"/>
        <end position="264"/>
    </location>
</feature>
<evidence type="ECO:0000256" key="4">
    <source>
        <dbReference type="ARBA" id="ARBA00022737"/>
    </source>
</evidence>
<evidence type="ECO:0000256" key="8">
    <source>
        <dbReference type="ARBA" id="ARBA00023015"/>
    </source>
</evidence>
<dbReference type="GO" id="GO:0006357">
    <property type="term" value="P:regulation of transcription by RNA polymerase II"/>
    <property type="evidence" value="ECO:0007669"/>
    <property type="project" value="TreeGrafter"/>
</dbReference>
<feature type="compositionally biased region" description="Low complexity" evidence="13">
    <location>
        <begin position="86"/>
        <end position="116"/>
    </location>
</feature>
<dbReference type="KEGG" id="bbif:117212200"/>
<sequence length="1090" mass="117835">MADGPSAEDAATDLGDSDSRLTRERHKREDASFSMTSLSTGQDIARRIHEDASVLDSHPHHRQQHQHRPPRRNCHTNPHLPRRHLGNPNNNSSNNNNNNNINNSSNNIGNLSNNNNNHHHYQHYHRREHEDDQADGNERVSKNESGSGVGVDTMCVAPFTSPSREDYEENDDDDDDDDDDEDDEDEDEDEDEDDDDDEEDEDEEEYNVGENGVKKGVSKKCCGLVRIDVIKTKNVIKVKNEESDSDNSNSSGNGSGNNNGSSSGSEGGAMTGHATRGGDNAGGGCSVGDGRRSRSAAFFDATVNSPNESASKMNECRVDDDNDEDGDGDEDEHRHHEHQEHALVEKVNRLGCDKSSSSSEAGIDEEDASGKTTDGIASDGSSSDGGSSGSGGAAAAAAVSGSGGGAAGAAGVTANGLVAGRHQGSPFKGQVRMAEDTLVGPCGKKRCADRYDSSESSDSGVAVSCGECSSSGTSDITEPGSPCSTSSDEGVAIRGASASPLPSLPKLAPSSQISTRPQWPWTPPLAATACSTYKRLKGEPEAGTLPRSGAADPTFRGTIKSTSKSNAAHHHHESQGKITEYFKTQIKPQQPKIKKNSETMSVLVAKSSSEFRRPATVQRNKSGLAKYLGTVSPNGRTNSSNDWEVRSLTMSPPPTKKPPPVIVPRANGKMDKKLTKPVPSLPISNDVLKNIPSCKISSLRLTSEATSNAKSSSPPSTPAPALSSDATTLDFKGCILSKPHVNENNNLTNGCGSILGSLRSQSSQDPLTRLSVPEDTDDSKERQVSPADEDDVEEEEEDSRSSELKPPLSPILSAPTTIRFPAREPEKDRQQATDSGVCRWDKCEESFESSGELLEHLQVAHINTQTGGDNFVCQWQGCKVQGRSSCSRRWLERHVLSHGGNKPFRCIVDGCGSRFSSQTALERHVNGHFNQPETSNNNARRSCESGGKLVRRNGKRLRYRRQPWSARLFDYFDSGVMEGLQHRLLQLAKSRTQGRLAETPGNSMALTSQILARRVEMDGKTRVLLRWYPPDIEPDEWVLESEVQSTKNVEIRKVASSHPEEVSLALYSAVNGGMPPLTRVKQRRKPVKNS</sequence>
<feature type="compositionally biased region" description="Basic residues" evidence="13">
    <location>
        <begin position="117"/>
        <end position="126"/>
    </location>
</feature>
<comment type="subcellular location">
    <subcellularLocation>
        <location evidence="1">Nucleus</location>
    </subcellularLocation>
</comment>
<dbReference type="Pfam" id="PF26014">
    <property type="entry name" value="SH3_AEBP2_C"/>
    <property type="match status" value="1"/>
</dbReference>
<feature type="compositionally biased region" description="Polar residues" evidence="13">
    <location>
        <begin position="302"/>
        <end position="312"/>
    </location>
</feature>
<feature type="compositionally biased region" description="Polar residues" evidence="13">
    <location>
        <begin position="467"/>
        <end position="488"/>
    </location>
</feature>
<feature type="compositionally biased region" description="Basic and acidic residues" evidence="13">
    <location>
        <begin position="821"/>
        <end position="831"/>
    </location>
</feature>
<keyword evidence="3" id="KW-0479">Metal-binding</keyword>
<feature type="compositionally biased region" description="Acidic residues" evidence="13">
    <location>
        <begin position="787"/>
        <end position="798"/>
    </location>
</feature>
<keyword evidence="2" id="KW-0678">Repressor</keyword>
<comment type="similarity">
    <text evidence="11">Belongs to the AEBP2/jing C2H2-type zinc-finger family.</text>
</comment>
<keyword evidence="8" id="KW-0805">Transcription regulation</keyword>
<feature type="compositionally biased region" description="Acidic residues" evidence="13">
    <location>
        <begin position="320"/>
        <end position="330"/>
    </location>
</feature>
<evidence type="ECO:0000256" key="1">
    <source>
        <dbReference type="ARBA" id="ARBA00004123"/>
    </source>
</evidence>
<evidence type="ECO:0000259" key="14">
    <source>
        <dbReference type="PROSITE" id="PS50157"/>
    </source>
</evidence>
<name>A0A6P8MW70_9HYME</name>
<reference evidence="16" key="1">
    <citation type="submission" date="2025-08" db="UniProtKB">
        <authorList>
            <consortium name="RefSeq"/>
        </authorList>
    </citation>
    <scope>IDENTIFICATION</scope>
    <source>
        <tissue evidence="16">Muscle</tissue>
    </source>
</reference>
<feature type="domain" description="C2H2-type" evidence="14">
    <location>
        <begin position="904"/>
        <end position="933"/>
    </location>
</feature>
<feature type="region of interest" description="Disordered" evidence="13">
    <location>
        <begin position="757"/>
        <end position="835"/>
    </location>
</feature>
<proteinExistence type="inferred from homology"/>
<dbReference type="InterPro" id="IPR059034">
    <property type="entry name" value="SH3_AEBP2_C"/>
</dbReference>
<evidence type="ECO:0000256" key="9">
    <source>
        <dbReference type="ARBA" id="ARBA00023163"/>
    </source>
</evidence>
<keyword evidence="9" id="KW-0804">Transcription</keyword>
<dbReference type="PROSITE" id="PS00028">
    <property type="entry name" value="ZINC_FINGER_C2H2_1"/>
    <property type="match status" value="2"/>
</dbReference>
<evidence type="ECO:0000256" key="13">
    <source>
        <dbReference type="SAM" id="MobiDB-lite"/>
    </source>
</evidence>
<dbReference type="SUPFAM" id="SSF57667">
    <property type="entry name" value="beta-beta-alpha zinc fingers"/>
    <property type="match status" value="2"/>
</dbReference>
<keyword evidence="15" id="KW-1185">Reference proteome</keyword>
<feature type="region of interest" description="Disordered" evidence="13">
    <location>
        <begin position="627"/>
        <end position="687"/>
    </location>
</feature>
<keyword evidence="7" id="KW-0156">Chromatin regulator</keyword>
<keyword evidence="6" id="KW-0862">Zinc</keyword>
<dbReference type="AlphaFoldDB" id="A0A6P8MW70"/>
<evidence type="ECO:0000256" key="5">
    <source>
        <dbReference type="ARBA" id="ARBA00022771"/>
    </source>
</evidence>
<feature type="domain" description="C2H2-type" evidence="14">
    <location>
        <begin position="836"/>
        <end position="866"/>
    </location>
</feature>
<evidence type="ECO:0000256" key="11">
    <source>
        <dbReference type="ARBA" id="ARBA00037930"/>
    </source>
</evidence>
<keyword evidence="5 12" id="KW-0863">Zinc-finger</keyword>
<dbReference type="InterPro" id="IPR013087">
    <property type="entry name" value="Znf_C2H2_type"/>
</dbReference>
<dbReference type="InterPro" id="IPR052130">
    <property type="entry name" value="AEBP2/jing_C2H2-ZnF"/>
</dbReference>
<feature type="compositionally biased region" description="Low complexity" evidence="13">
    <location>
        <begin position="705"/>
        <end position="725"/>
    </location>
</feature>
<evidence type="ECO:0000256" key="2">
    <source>
        <dbReference type="ARBA" id="ARBA00022491"/>
    </source>
</evidence>
<evidence type="ECO:0000256" key="3">
    <source>
        <dbReference type="ARBA" id="ARBA00022723"/>
    </source>
</evidence>
<feature type="compositionally biased region" description="Polar residues" evidence="13">
    <location>
        <begin position="33"/>
        <end position="42"/>
    </location>
</feature>
<dbReference type="Proteomes" id="UP000515164">
    <property type="component" value="Unplaced"/>
</dbReference>
<feature type="region of interest" description="Disordered" evidence="13">
    <location>
        <begin position="445"/>
        <end position="521"/>
    </location>
</feature>
<feature type="region of interest" description="Disordered" evidence="13">
    <location>
        <begin position="538"/>
        <end position="577"/>
    </location>
</feature>
<feature type="region of interest" description="Disordered" evidence="13">
    <location>
        <begin position="233"/>
        <end position="411"/>
    </location>
</feature>
<dbReference type="GO" id="GO:0035098">
    <property type="term" value="C:ESC/E(Z) complex"/>
    <property type="evidence" value="ECO:0007669"/>
    <property type="project" value="TreeGrafter"/>
</dbReference>
<feature type="compositionally biased region" description="Polar residues" evidence="13">
    <location>
        <begin position="631"/>
        <end position="642"/>
    </location>
</feature>
<evidence type="ECO:0000313" key="16">
    <source>
        <dbReference type="RefSeq" id="XP_033312653.1"/>
    </source>
</evidence>
<feature type="compositionally biased region" description="Pro residues" evidence="13">
    <location>
        <begin position="651"/>
        <end position="662"/>
    </location>
</feature>